<evidence type="ECO:0000313" key="3">
    <source>
        <dbReference type="Proteomes" id="UP001501303"/>
    </source>
</evidence>
<accession>A0ABN2PUZ2</accession>
<protein>
    <submittedName>
        <fullName evidence="2">Uncharacterized protein</fullName>
    </submittedName>
</protein>
<organism evidence="2 3">
    <name type="scientific">Streptomyces sodiiphilus</name>
    <dbReference type="NCBI Taxonomy" id="226217"/>
    <lineage>
        <taxon>Bacteria</taxon>
        <taxon>Bacillati</taxon>
        <taxon>Actinomycetota</taxon>
        <taxon>Actinomycetes</taxon>
        <taxon>Kitasatosporales</taxon>
        <taxon>Streptomycetaceae</taxon>
        <taxon>Streptomyces</taxon>
    </lineage>
</organism>
<dbReference type="Proteomes" id="UP001501303">
    <property type="component" value="Unassembled WGS sequence"/>
</dbReference>
<reference evidence="2 3" key="1">
    <citation type="journal article" date="2019" name="Int. J. Syst. Evol. Microbiol.">
        <title>The Global Catalogue of Microorganisms (GCM) 10K type strain sequencing project: providing services to taxonomists for standard genome sequencing and annotation.</title>
        <authorList>
            <consortium name="The Broad Institute Genomics Platform"/>
            <consortium name="The Broad Institute Genome Sequencing Center for Infectious Disease"/>
            <person name="Wu L."/>
            <person name="Ma J."/>
        </authorList>
    </citation>
    <scope>NUCLEOTIDE SEQUENCE [LARGE SCALE GENOMIC DNA]</scope>
    <source>
        <strain evidence="2 3">JCM 13581</strain>
    </source>
</reference>
<dbReference type="RefSeq" id="WP_344265934.1">
    <property type="nucleotide sequence ID" value="NZ_BAAAMJ010000070.1"/>
</dbReference>
<keyword evidence="1" id="KW-1133">Transmembrane helix</keyword>
<gene>
    <name evidence="2" type="ORF">GCM10009716_45300</name>
</gene>
<evidence type="ECO:0000256" key="1">
    <source>
        <dbReference type="SAM" id="Phobius"/>
    </source>
</evidence>
<sequence>MLISTLTVAALAIMVERAVETQFGIAGVIGLMVLRTGLRKRNVTCVCVGLTVLVMLAVNV</sequence>
<keyword evidence="1" id="KW-0472">Membrane</keyword>
<comment type="caution">
    <text evidence="2">The sequence shown here is derived from an EMBL/GenBank/DDBJ whole genome shotgun (WGS) entry which is preliminary data.</text>
</comment>
<keyword evidence="1" id="KW-0812">Transmembrane</keyword>
<feature type="transmembrane region" description="Helical" evidence="1">
    <location>
        <begin position="41"/>
        <end position="58"/>
    </location>
</feature>
<keyword evidence="3" id="KW-1185">Reference proteome</keyword>
<evidence type="ECO:0000313" key="2">
    <source>
        <dbReference type="EMBL" id="GAA1933019.1"/>
    </source>
</evidence>
<dbReference type="EMBL" id="BAAAMJ010000070">
    <property type="protein sequence ID" value="GAA1933019.1"/>
    <property type="molecule type" value="Genomic_DNA"/>
</dbReference>
<proteinExistence type="predicted"/>
<name>A0ABN2PUZ2_9ACTN</name>